<dbReference type="EMBL" id="CP084167">
    <property type="protein sequence ID" value="UJG43596.1"/>
    <property type="molecule type" value="Genomic_DNA"/>
</dbReference>
<dbReference type="AlphaFoldDB" id="A0A9Y1BRF4"/>
<reference evidence="1" key="1">
    <citation type="journal article" date="2022" name="Nat. Microbiol.">
        <title>Unique mobile elements and scalable gene flow at the prokaryote-eukaryote boundary revealed by circularized Asgard archaea genomes.</title>
        <authorList>
            <person name="Wu F."/>
            <person name="Speth D.R."/>
            <person name="Philosof A."/>
            <person name="Cremiere A."/>
            <person name="Narayanan A."/>
            <person name="Barco R.A."/>
            <person name="Connon S.A."/>
            <person name="Amend J.P."/>
            <person name="Antoshechkin I.A."/>
            <person name="Orphan V.J."/>
        </authorList>
    </citation>
    <scope>NUCLEOTIDE SEQUENCE</scope>
    <source>
        <strain evidence="1">PR6</strain>
    </source>
</reference>
<dbReference type="Proteomes" id="UP001200513">
    <property type="component" value="Chromosome"/>
</dbReference>
<evidence type="ECO:0000313" key="1">
    <source>
        <dbReference type="EMBL" id="UJG43596.1"/>
    </source>
</evidence>
<sequence length="329" mass="39683">MGIYIEIKEKSKNNRVWQGLPIFKQFYRALSQNDFFKFKGTINVWRGYPLPKLGTIIKTTTSLEDIDVRDILNHETIDQRWNTFVHSIEVPGYVHLEHNSLDIPAYLMFSGDEIINDMPNIYLETFTYMGKNLHDYLKGKENIDQLRLLKILDNFYSQLKPHQTKIFNLFIGQDHECVKFFHKAFYFRFSSRYEFFKQFLLYVSRLRKRTEQLDWIQKNREKILQMYQYISYLRPDFIPTIIDKTPIRTHDEKKRSISALLFDRMKQTVRVTSGSLIIIDKDFTGKNVHLFLNELFSDFSDVVFKTFDTKDEITKRFTKQFEEKLKEWF</sequence>
<gene>
    <name evidence="1" type="ORF">K9W46_00090</name>
</gene>
<proteinExistence type="predicted"/>
<organism evidence="1">
    <name type="scientific">Candidatus Heimdallarchaeum endolithica</name>
    <dbReference type="NCBI Taxonomy" id="2876572"/>
    <lineage>
        <taxon>Archaea</taxon>
        <taxon>Promethearchaeati</taxon>
        <taxon>Candidatus Heimdallarchaeota</taxon>
        <taxon>Candidatus Heimdallarchaeia (ex Rinke et al. 2021) (nom. nud.)</taxon>
        <taxon>Candidatus Heimdallarchaeales</taxon>
        <taxon>Candidatus Heimdallarchaeaceae</taxon>
        <taxon>Candidatus Heimdallarchaeum</taxon>
    </lineage>
</organism>
<name>A0A9Y1BRF4_9ARCH</name>
<accession>A0A9Y1BRF4</accession>
<protein>
    <submittedName>
        <fullName evidence="1">Uncharacterized protein</fullName>
    </submittedName>
</protein>